<evidence type="ECO:0000313" key="9">
    <source>
        <dbReference type="EMBL" id="SNY50558.1"/>
    </source>
</evidence>
<feature type="domain" description="Fe/B12 periplasmic-binding" evidence="7">
    <location>
        <begin position="44"/>
        <end position="302"/>
    </location>
</feature>
<name>A0A285IRD9_9RHOB</name>
<dbReference type="EMBL" id="PGTD01000007">
    <property type="protein sequence ID" value="PJE31847.1"/>
    <property type="molecule type" value="Genomic_DNA"/>
</dbReference>
<dbReference type="OrthoDB" id="63946at2"/>
<evidence type="ECO:0000256" key="1">
    <source>
        <dbReference type="ARBA" id="ARBA00004196"/>
    </source>
</evidence>
<evidence type="ECO:0000259" key="7">
    <source>
        <dbReference type="PROSITE" id="PS50983"/>
    </source>
</evidence>
<dbReference type="SUPFAM" id="SSF53807">
    <property type="entry name" value="Helical backbone' metal receptor"/>
    <property type="match status" value="1"/>
</dbReference>
<dbReference type="AlphaFoldDB" id="A0A285IRD9"/>
<feature type="signal peptide" evidence="6">
    <location>
        <begin position="1"/>
        <end position="24"/>
    </location>
</feature>
<dbReference type="RefSeq" id="WP_097145623.1">
    <property type="nucleotide sequence ID" value="NZ_OBEA01000003.1"/>
</dbReference>
<comment type="subcellular location">
    <subcellularLocation>
        <location evidence="1">Cell envelope</location>
    </subcellularLocation>
</comment>
<dbReference type="PROSITE" id="PS50983">
    <property type="entry name" value="FE_B12_PBP"/>
    <property type="match status" value="1"/>
</dbReference>
<evidence type="ECO:0000256" key="3">
    <source>
        <dbReference type="ARBA" id="ARBA00022448"/>
    </source>
</evidence>
<evidence type="ECO:0000256" key="6">
    <source>
        <dbReference type="SAM" id="SignalP"/>
    </source>
</evidence>
<dbReference type="Proteomes" id="UP000231702">
    <property type="component" value="Unassembled WGS sequence"/>
</dbReference>
<evidence type="ECO:0000256" key="4">
    <source>
        <dbReference type="ARBA" id="ARBA00022496"/>
    </source>
</evidence>
<keyword evidence="4" id="KW-0406">Ion transport</keyword>
<dbReference type="PANTHER" id="PTHR30532:SF28">
    <property type="entry name" value="PETROBACTIN-BINDING PROTEIN YCLQ"/>
    <property type="match status" value="1"/>
</dbReference>
<feature type="chain" id="PRO_5012650997" evidence="6">
    <location>
        <begin position="25"/>
        <end position="302"/>
    </location>
</feature>
<dbReference type="PANTHER" id="PTHR30532">
    <property type="entry name" value="IRON III DICITRATE-BINDING PERIPLASMIC PROTEIN"/>
    <property type="match status" value="1"/>
</dbReference>
<evidence type="ECO:0000256" key="2">
    <source>
        <dbReference type="ARBA" id="ARBA00008814"/>
    </source>
</evidence>
<dbReference type="InterPro" id="IPR051313">
    <property type="entry name" value="Bact_iron-sidero_bind"/>
</dbReference>
<proteinExistence type="inferred from homology"/>
<organism evidence="9 10">
    <name type="scientific">Pseudooceanicola antarcticus</name>
    <dbReference type="NCBI Taxonomy" id="1247613"/>
    <lineage>
        <taxon>Bacteria</taxon>
        <taxon>Pseudomonadati</taxon>
        <taxon>Pseudomonadota</taxon>
        <taxon>Alphaproteobacteria</taxon>
        <taxon>Rhodobacterales</taxon>
        <taxon>Paracoccaceae</taxon>
        <taxon>Pseudooceanicola</taxon>
    </lineage>
</organism>
<comment type="similarity">
    <text evidence="2">Belongs to the bacterial solute-binding protein 8 family.</text>
</comment>
<dbReference type="GO" id="GO:0030288">
    <property type="term" value="C:outer membrane-bounded periplasmic space"/>
    <property type="evidence" value="ECO:0007669"/>
    <property type="project" value="TreeGrafter"/>
</dbReference>
<dbReference type="GO" id="GO:1901678">
    <property type="term" value="P:iron coordination entity transport"/>
    <property type="evidence" value="ECO:0007669"/>
    <property type="project" value="UniProtKB-ARBA"/>
</dbReference>
<gene>
    <name evidence="8" type="ORF">CVM39_01720</name>
    <name evidence="9" type="ORF">SAMN06297129_1878</name>
</gene>
<dbReference type="Proteomes" id="UP000231655">
    <property type="component" value="Unassembled WGS sequence"/>
</dbReference>
<dbReference type="CDD" id="cd01140">
    <property type="entry name" value="FatB"/>
    <property type="match status" value="1"/>
</dbReference>
<evidence type="ECO:0000313" key="10">
    <source>
        <dbReference type="Proteomes" id="UP000231655"/>
    </source>
</evidence>
<dbReference type="Pfam" id="PF01497">
    <property type="entry name" value="Peripla_BP_2"/>
    <property type="match status" value="1"/>
</dbReference>
<keyword evidence="3" id="KW-0813">Transport</keyword>
<keyword evidence="4" id="KW-0410">Iron transport</keyword>
<protein>
    <submittedName>
        <fullName evidence="8">Iron ABC transporter substrate-binding protein</fullName>
    </submittedName>
    <submittedName>
        <fullName evidence="9">Iron complex transport system substrate-binding protein</fullName>
    </submittedName>
</protein>
<keyword evidence="5 6" id="KW-0732">Signal</keyword>
<dbReference type="Gene3D" id="3.40.50.1980">
    <property type="entry name" value="Nitrogenase molybdenum iron protein domain"/>
    <property type="match status" value="2"/>
</dbReference>
<keyword evidence="11" id="KW-1185">Reference proteome</keyword>
<reference evidence="8 11" key="2">
    <citation type="journal article" date="2018" name="Int. J. Syst. Evol. Microbiol.">
        <title>Pseudooceanicola lipolyticus sp. nov., a marine alphaproteobacterium, reclassification of Oceanicola flagellatus as Pseudooceanicola flagellatus comb. nov. and emended description of the genus Pseudooceanicola.</title>
        <authorList>
            <person name="Huang M.-M."/>
            <person name="Guo L.-L."/>
            <person name="Wu Y.-H."/>
            <person name="Lai Q.-L."/>
            <person name="Shao Z.-Z."/>
            <person name="Wang C.-S."/>
            <person name="Wu M."/>
            <person name="Xu X.-W."/>
        </authorList>
    </citation>
    <scope>NUCLEOTIDE SEQUENCE [LARGE SCALE GENOMIC DNA]</scope>
    <source>
        <strain evidence="8 11">Ar-45</strain>
    </source>
</reference>
<sequence>MRLFHTPILSAIAAAALSAAAAHAEPASLATVDGPLELPAAPRTIVAFEMAAVDTLAALGHAPAGVPEPLYVADIAAQVPDATPAGSLFEPDFETVAAMQPDLVIVGARSLKQKEALSKIAPVANMSVGADAITDGLAHLEAYGALLGEEEKAAALTSRIETALAEAKAAVAEKGGKALILLTNGPKISTYGAGSRFGWLHGALDWPEASEGIEAATHGEAVSFEFVADVNPDTLIVIDRGTAVNPDAQSGRVTLDNPLVHNTKAWKEGRVLFLSAPEIYISSGGAGSMLTTLTEISDGLAE</sequence>
<dbReference type="EMBL" id="OBEA01000003">
    <property type="protein sequence ID" value="SNY50558.1"/>
    <property type="molecule type" value="Genomic_DNA"/>
</dbReference>
<accession>A0A285IRD9</accession>
<reference evidence="9 10" key="1">
    <citation type="submission" date="2017-09" db="EMBL/GenBank/DDBJ databases">
        <authorList>
            <person name="Ehlers B."/>
            <person name="Leendertz F.H."/>
        </authorList>
    </citation>
    <scope>NUCLEOTIDE SEQUENCE [LARGE SCALE GENOMIC DNA]</scope>
    <source>
        <strain evidence="9 10">CGMCC 1.12662</strain>
    </source>
</reference>
<evidence type="ECO:0000256" key="5">
    <source>
        <dbReference type="ARBA" id="ARBA00022729"/>
    </source>
</evidence>
<evidence type="ECO:0000313" key="8">
    <source>
        <dbReference type="EMBL" id="PJE31847.1"/>
    </source>
</evidence>
<dbReference type="InterPro" id="IPR033870">
    <property type="entry name" value="FatB"/>
</dbReference>
<evidence type="ECO:0000313" key="11">
    <source>
        <dbReference type="Proteomes" id="UP000231702"/>
    </source>
</evidence>
<dbReference type="InterPro" id="IPR002491">
    <property type="entry name" value="ABC_transptr_periplasmic_BD"/>
</dbReference>
<keyword evidence="4" id="KW-0408">Iron</keyword>